<protein>
    <recommendedName>
        <fullName evidence="2">PDZ domain-containing protein</fullName>
    </recommendedName>
</protein>
<dbReference type="CDD" id="cd21180">
    <property type="entry name" value="GH2_GIPC"/>
    <property type="match status" value="1"/>
</dbReference>
<evidence type="ECO:0000313" key="4">
    <source>
        <dbReference type="Proteomes" id="UP000233080"/>
    </source>
</evidence>
<sequence>ASQAPPRRLVFHAQLAHGSATGRVEGFSSIQELYAQIAGAFEISPSEILYCTLNTPRIDMERLLGGQLGLEDFIFAHVKGIKKEVNVYKSEDSLGVTITDNGVGYAFIKRIKDGGVIDSIKTICVGDHIESINGENIVGWRHYDVAKKLKELKKEELFTMKLIEPKKAFEIEPRSKAGKSSGEKIGCGRATLRLRSKGPATMEEMPSETKAKAIEKIDDVLELYMGIRDIDLATTMFEAGKDKVNPDEFAVALDETLGDFAFPDEFVFDVWGVIGDAKRRGL</sequence>
<name>A0A2K5I5W7_COLAP</name>
<dbReference type="OrthoDB" id="6509831at2759"/>
<dbReference type="InterPro" id="IPR036034">
    <property type="entry name" value="PDZ_sf"/>
</dbReference>
<dbReference type="PANTHER" id="PTHR12259">
    <property type="entry name" value="RGS-GAIP INTERACTING PROTEIN GIPC"/>
    <property type="match status" value="1"/>
</dbReference>
<dbReference type="PANTHER" id="PTHR12259:SF3">
    <property type="entry name" value="PDZ DOMAIN-CONTAINING PROTEIN GIPC2"/>
    <property type="match status" value="1"/>
</dbReference>
<dbReference type="STRING" id="336983.ENSCANP00000011941"/>
<dbReference type="SUPFAM" id="SSF50156">
    <property type="entry name" value="PDZ domain-like"/>
    <property type="match status" value="1"/>
</dbReference>
<dbReference type="CTD" id="54810"/>
<dbReference type="RefSeq" id="XP_011808571.1">
    <property type="nucleotide sequence ID" value="XM_011953181.1"/>
</dbReference>
<dbReference type="Pfam" id="PF00595">
    <property type="entry name" value="PDZ"/>
    <property type="match status" value="1"/>
</dbReference>
<dbReference type="Pfam" id="PF25082">
    <property type="entry name" value="GIPC1_GH2"/>
    <property type="match status" value="1"/>
</dbReference>
<evidence type="ECO:0000259" key="2">
    <source>
        <dbReference type="PROSITE" id="PS50106"/>
    </source>
</evidence>
<feature type="domain" description="PDZ" evidence="2">
    <location>
        <begin position="84"/>
        <end position="151"/>
    </location>
</feature>
<proteinExistence type="inferred from homology"/>
<dbReference type="FunFam" id="2.30.42.10:FF:000097">
    <property type="entry name" value="PDZ domain-containing protein GIPC1 isoform 1"/>
    <property type="match status" value="1"/>
</dbReference>
<dbReference type="InterPro" id="IPR017379">
    <property type="entry name" value="GIPC1/2/3"/>
</dbReference>
<dbReference type="InterPro" id="IPR055349">
    <property type="entry name" value="GH2_GIPC"/>
</dbReference>
<dbReference type="KEGG" id="cang:105519727"/>
<organism evidence="3 4">
    <name type="scientific">Colobus angolensis palliatus</name>
    <name type="common">Peters' Angolan colobus</name>
    <dbReference type="NCBI Taxonomy" id="336983"/>
    <lineage>
        <taxon>Eukaryota</taxon>
        <taxon>Metazoa</taxon>
        <taxon>Chordata</taxon>
        <taxon>Craniata</taxon>
        <taxon>Vertebrata</taxon>
        <taxon>Euteleostomi</taxon>
        <taxon>Mammalia</taxon>
        <taxon>Eutheria</taxon>
        <taxon>Euarchontoglires</taxon>
        <taxon>Primates</taxon>
        <taxon>Haplorrhini</taxon>
        <taxon>Catarrhini</taxon>
        <taxon>Cercopithecidae</taxon>
        <taxon>Colobinae</taxon>
        <taxon>Colobus</taxon>
    </lineage>
</organism>
<evidence type="ECO:0000256" key="1">
    <source>
        <dbReference type="ARBA" id="ARBA00009011"/>
    </source>
</evidence>
<keyword evidence="4" id="KW-1185">Reference proteome</keyword>
<dbReference type="InterPro" id="IPR001478">
    <property type="entry name" value="PDZ"/>
</dbReference>
<dbReference type="PIRSF" id="PIRSF038083">
    <property type="entry name" value="UCP038083_GIPC"/>
    <property type="match status" value="1"/>
</dbReference>
<dbReference type="AlphaFoldDB" id="A0A2K5I5W7"/>
<dbReference type="Proteomes" id="UP000233080">
    <property type="component" value="Unassembled WGS sequence"/>
</dbReference>
<dbReference type="CDD" id="cd23078">
    <property type="entry name" value="PDZ_GIPC2"/>
    <property type="match status" value="1"/>
</dbReference>
<dbReference type="GeneID" id="105519727"/>
<dbReference type="Pfam" id="PF25083">
    <property type="entry name" value="GIPC1_GH1"/>
    <property type="match status" value="1"/>
</dbReference>
<accession>A0A2K5I5W7</accession>
<dbReference type="Gene3D" id="2.30.42.10">
    <property type="match status" value="1"/>
</dbReference>
<dbReference type="Ensembl" id="ENSCANT00000034843.1">
    <property type="protein sequence ID" value="ENSCANP00000011941.1"/>
    <property type="gene ID" value="ENSCANG00000029360.1"/>
</dbReference>
<dbReference type="PROSITE" id="PS50106">
    <property type="entry name" value="PDZ"/>
    <property type="match status" value="1"/>
</dbReference>
<reference evidence="3" key="2">
    <citation type="submission" date="2025-09" db="UniProtKB">
        <authorList>
            <consortium name="Ensembl"/>
        </authorList>
    </citation>
    <scope>IDENTIFICATION</scope>
</reference>
<dbReference type="InterPro" id="IPR056814">
    <property type="entry name" value="GIPC1-3_GH1"/>
</dbReference>
<evidence type="ECO:0000313" key="3">
    <source>
        <dbReference type="Ensembl" id="ENSCANP00000011941.1"/>
    </source>
</evidence>
<comment type="similarity">
    <text evidence="1">Belongs to the GIPC family.</text>
</comment>
<reference evidence="3" key="1">
    <citation type="submission" date="2025-08" db="UniProtKB">
        <authorList>
            <consortium name="Ensembl"/>
        </authorList>
    </citation>
    <scope>IDENTIFICATION</scope>
</reference>
<dbReference type="OMA" id="VGWRHYE"/>
<dbReference type="SMART" id="SM00228">
    <property type="entry name" value="PDZ"/>
    <property type="match status" value="1"/>
</dbReference>